<comment type="caution">
    <text evidence="1">The sequence shown here is derived from an EMBL/GenBank/DDBJ whole genome shotgun (WGS) entry which is preliminary data.</text>
</comment>
<organism evidence="1 2">
    <name type="scientific">Canavalia gladiata</name>
    <name type="common">Sword bean</name>
    <name type="synonym">Dolichos gladiatus</name>
    <dbReference type="NCBI Taxonomy" id="3824"/>
    <lineage>
        <taxon>Eukaryota</taxon>
        <taxon>Viridiplantae</taxon>
        <taxon>Streptophyta</taxon>
        <taxon>Embryophyta</taxon>
        <taxon>Tracheophyta</taxon>
        <taxon>Spermatophyta</taxon>
        <taxon>Magnoliopsida</taxon>
        <taxon>eudicotyledons</taxon>
        <taxon>Gunneridae</taxon>
        <taxon>Pentapetalae</taxon>
        <taxon>rosids</taxon>
        <taxon>fabids</taxon>
        <taxon>Fabales</taxon>
        <taxon>Fabaceae</taxon>
        <taxon>Papilionoideae</taxon>
        <taxon>50 kb inversion clade</taxon>
        <taxon>NPAAA clade</taxon>
        <taxon>indigoferoid/millettioid clade</taxon>
        <taxon>Phaseoleae</taxon>
        <taxon>Canavalia</taxon>
    </lineage>
</organism>
<dbReference type="AlphaFoldDB" id="A0AAN9LKW6"/>
<gene>
    <name evidence="1" type="ORF">VNO77_18478</name>
</gene>
<evidence type="ECO:0000313" key="1">
    <source>
        <dbReference type="EMBL" id="KAK7337889.1"/>
    </source>
</evidence>
<dbReference type="EMBL" id="JAYMYQ010000004">
    <property type="protein sequence ID" value="KAK7337889.1"/>
    <property type="molecule type" value="Genomic_DNA"/>
</dbReference>
<reference evidence="1 2" key="1">
    <citation type="submission" date="2024-01" db="EMBL/GenBank/DDBJ databases">
        <title>The genomes of 5 underutilized Papilionoideae crops provide insights into root nodulation and disease resistanc.</title>
        <authorList>
            <person name="Jiang F."/>
        </authorList>
    </citation>
    <scope>NUCLEOTIDE SEQUENCE [LARGE SCALE GENOMIC DNA]</scope>
    <source>
        <strain evidence="1">LVBAO_FW01</strain>
        <tissue evidence="1">Leaves</tissue>
    </source>
</reference>
<proteinExistence type="predicted"/>
<dbReference type="Proteomes" id="UP001367508">
    <property type="component" value="Unassembled WGS sequence"/>
</dbReference>
<sequence length="152" mass="17290">MPIPVFHSKLVPFIGDCVCQSSLVTQHNWYVVSLVGRTPGLDHPFPISPSENFSYYVSMPEKIFHEKSADGCGKAQRNYVYQVLVLLPTLWSESHLSWIGIHLMADDVPGIKRLIPSEWKEAELKKLPLHSYYNDDALIHDLLGFVQNKSLI</sequence>
<accession>A0AAN9LKW6</accession>
<evidence type="ECO:0000313" key="2">
    <source>
        <dbReference type="Proteomes" id="UP001367508"/>
    </source>
</evidence>
<name>A0AAN9LKW6_CANGL</name>
<protein>
    <submittedName>
        <fullName evidence="1">Uncharacterized protein</fullName>
    </submittedName>
</protein>
<keyword evidence="2" id="KW-1185">Reference proteome</keyword>